<feature type="domain" description="Transferrin-like" evidence="1">
    <location>
        <begin position="1"/>
        <end position="219"/>
    </location>
</feature>
<gene>
    <name evidence="2" type="ORF">Pcinc_019261</name>
</gene>
<dbReference type="Pfam" id="PF00405">
    <property type="entry name" value="Transferrin"/>
    <property type="match status" value="1"/>
</dbReference>
<organism evidence="2 3">
    <name type="scientific">Petrolisthes cinctipes</name>
    <name type="common">Flat porcelain crab</name>
    <dbReference type="NCBI Taxonomy" id="88211"/>
    <lineage>
        <taxon>Eukaryota</taxon>
        <taxon>Metazoa</taxon>
        <taxon>Ecdysozoa</taxon>
        <taxon>Arthropoda</taxon>
        <taxon>Crustacea</taxon>
        <taxon>Multicrustacea</taxon>
        <taxon>Malacostraca</taxon>
        <taxon>Eumalacostraca</taxon>
        <taxon>Eucarida</taxon>
        <taxon>Decapoda</taxon>
        <taxon>Pleocyemata</taxon>
        <taxon>Anomura</taxon>
        <taxon>Galatheoidea</taxon>
        <taxon>Porcellanidae</taxon>
        <taxon>Petrolisthes</taxon>
    </lineage>
</organism>
<reference evidence="2" key="1">
    <citation type="submission" date="2023-10" db="EMBL/GenBank/DDBJ databases">
        <title>Genome assemblies of two species of porcelain crab, Petrolisthes cinctipes and Petrolisthes manimaculis (Anomura: Porcellanidae).</title>
        <authorList>
            <person name="Angst P."/>
        </authorList>
    </citation>
    <scope>NUCLEOTIDE SEQUENCE</scope>
    <source>
        <strain evidence="2">PB745_01</strain>
        <tissue evidence="2">Gill</tissue>
    </source>
</reference>
<dbReference type="EMBL" id="JAWQEG010001899">
    <property type="protein sequence ID" value="KAK3875899.1"/>
    <property type="molecule type" value="Genomic_DNA"/>
</dbReference>
<dbReference type="GO" id="GO:0055037">
    <property type="term" value="C:recycling endosome"/>
    <property type="evidence" value="ECO:0007669"/>
    <property type="project" value="TreeGrafter"/>
</dbReference>
<evidence type="ECO:0000313" key="2">
    <source>
        <dbReference type="EMBL" id="KAK3875899.1"/>
    </source>
</evidence>
<name>A0AAE1FL83_PETCI</name>
<dbReference type="PANTHER" id="PTHR11485">
    <property type="entry name" value="TRANSFERRIN"/>
    <property type="match status" value="1"/>
</dbReference>
<evidence type="ECO:0000313" key="3">
    <source>
        <dbReference type="Proteomes" id="UP001286313"/>
    </source>
</evidence>
<dbReference type="PRINTS" id="PR00422">
    <property type="entry name" value="TRANSFERRIN"/>
</dbReference>
<proteinExistence type="predicted"/>
<dbReference type="Proteomes" id="UP001286313">
    <property type="component" value="Unassembled WGS sequence"/>
</dbReference>
<dbReference type="AlphaFoldDB" id="A0AAE1FL83"/>
<comment type="caution">
    <text evidence="2">The sequence shown here is derived from an EMBL/GenBank/DDBJ whole genome shotgun (WGS) entry which is preliminary data.</text>
</comment>
<sequence>MFPLPVNLNPVWFLCTTCYSITFDYICQPSSEHHCKLYRSRVQDDERPTCTLLLEHLYRSRMLTGWCESSSNPTLYSIYTGAFRCLVEGCGVIAFLKHTTVGENVDGRRKKFWACNQLNADYQLVCHDGTRASMTDYESCNFGKVWSNAIVTRGRDLYNATEVNAYTNLLLYAQQHFRRDSEDEWKRQLLVCVFSVRQLFETLPSSVEECFISLFFVHI</sequence>
<evidence type="ECO:0000259" key="1">
    <source>
        <dbReference type="PROSITE" id="PS51408"/>
    </source>
</evidence>
<dbReference type="GO" id="GO:0005769">
    <property type="term" value="C:early endosome"/>
    <property type="evidence" value="ECO:0007669"/>
    <property type="project" value="TreeGrafter"/>
</dbReference>
<dbReference type="Gene3D" id="3.40.190.10">
    <property type="entry name" value="Periplasmic binding protein-like II"/>
    <property type="match status" value="1"/>
</dbReference>
<accession>A0AAE1FL83</accession>
<dbReference type="PANTHER" id="PTHR11485:SF29">
    <property type="entry name" value="TRANSFERRIN 2"/>
    <property type="match status" value="1"/>
</dbReference>
<dbReference type="SUPFAM" id="SSF53850">
    <property type="entry name" value="Periplasmic binding protein-like II"/>
    <property type="match status" value="1"/>
</dbReference>
<keyword evidence="3" id="KW-1185">Reference proteome</keyword>
<dbReference type="PROSITE" id="PS51408">
    <property type="entry name" value="TRANSFERRIN_LIKE_4"/>
    <property type="match status" value="1"/>
</dbReference>
<dbReference type="InterPro" id="IPR001156">
    <property type="entry name" value="Transferrin-like_dom"/>
</dbReference>
<dbReference type="GO" id="GO:0005886">
    <property type="term" value="C:plasma membrane"/>
    <property type="evidence" value="ECO:0007669"/>
    <property type="project" value="TreeGrafter"/>
</dbReference>
<dbReference type="GO" id="GO:0005615">
    <property type="term" value="C:extracellular space"/>
    <property type="evidence" value="ECO:0007669"/>
    <property type="project" value="TreeGrafter"/>
</dbReference>
<dbReference type="SMART" id="SM00094">
    <property type="entry name" value="TR_FER"/>
    <property type="match status" value="1"/>
</dbReference>
<protein>
    <recommendedName>
        <fullName evidence="1">Transferrin-like domain-containing protein</fullName>
    </recommendedName>
</protein>
<dbReference type="GO" id="GO:0006826">
    <property type="term" value="P:iron ion transport"/>
    <property type="evidence" value="ECO:0007669"/>
    <property type="project" value="TreeGrafter"/>
</dbReference>